<organism evidence="2">
    <name type="scientific">Schistocephalus solidus</name>
    <name type="common">Tapeworm</name>
    <dbReference type="NCBI Taxonomy" id="70667"/>
    <lineage>
        <taxon>Eukaryota</taxon>
        <taxon>Metazoa</taxon>
        <taxon>Spiralia</taxon>
        <taxon>Lophotrochozoa</taxon>
        <taxon>Platyhelminthes</taxon>
        <taxon>Cestoda</taxon>
        <taxon>Eucestoda</taxon>
        <taxon>Diphyllobothriidea</taxon>
        <taxon>Diphyllobothriidae</taxon>
        <taxon>Schistocephalus</taxon>
    </lineage>
</organism>
<dbReference type="PANTHER" id="PTHR33395">
    <property type="entry name" value="TRANSCRIPTASE, PUTATIVE-RELATED-RELATED"/>
    <property type="match status" value="1"/>
</dbReference>
<feature type="domain" description="Reverse transcriptase" evidence="1">
    <location>
        <begin position="338"/>
        <end position="591"/>
    </location>
</feature>
<evidence type="ECO:0000313" key="2">
    <source>
        <dbReference type="EMBL" id="JAP39592.1"/>
    </source>
</evidence>
<dbReference type="PROSITE" id="PS50878">
    <property type="entry name" value="RT_POL"/>
    <property type="match status" value="1"/>
</dbReference>
<dbReference type="GO" id="GO:0007508">
    <property type="term" value="P:larval heart development"/>
    <property type="evidence" value="ECO:0007669"/>
    <property type="project" value="TreeGrafter"/>
</dbReference>
<dbReference type="PANTHER" id="PTHR33395:SF22">
    <property type="entry name" value="REVERSE TRANSCRIPTASE DOMAIN-CONTAINING PROTEIN"/>
    <property type="match status" value="1"/>
</dbReference>
<dbReference type="EMBL" id="GEEE01021724">
    <property type="protein sequence ID" value="JAP41501.1"/>
    <property type="molecule type" value="Transcribed_RNA"/>
</dbReference>
<evidence type="ECO:0000259" key="1">
    <source>
        <dbReference type="PROSITE" id="PS50878"/>
    </source>
</evidence>
<dbReference type="Pfam" id="PF00078">
    <property type="entry name" value="RVT_1"/>
    <property type="match status" value="1"/>
</dbReference>
<proteinExistence type="predicted"/>
<dbReference type="Pfam" id="PF14529">
    <property type="entry name" value="Exo_endo_phos_2"/>
    <property type="match status" value="1"/>
</dbReference>
<dbReference type="InterPro" id="IPR005135">
    <property type="entry name" value="Endo/exonuclease/phosphatase"/>
</dbReference>
<gene>
    <name evidence="2" type="ORF">TR160365</name>
</gene>
<protein>
    <recommendedName>
        <fullName evidence="1">Reverse transcriptase domain-containing protein</fullName>
    </recommendedName>
</protein>
<accession>A0A0X3NV67</accession>
<dbReference type="GO" id="GO:0031012">
    <property type="term" value="C:extracellular matrix"/>
    <property type="evidence" value="ECO:0007669"/>
    <property type="project" value="TreeGrafter"/>
</dbReference>
<dbReference type="GO" id="GO:0003824">
    <property type="term" value="F:catalytic activity"/>
    <property type="evidence" value="ECO:0007669"/>
    <property type="project" value="InterPro"/>
</dbReference>
<sequence>MIMGDFNAPGINWSTVQSSCPKSTFDYVFLQKTLNALLTQHVPFPTRTREGQRANCLDLVFTKTSGSIDEIISMPPLGRSDHVVLMWDYSLFSVAPAIEEKRRNVWRGNFHQMRADITHINWTSIFSSTVNEDWESFRNVLLQLIDNHCPLTSVHHSKRPGWLDSNLKREINRKHKLWRKYCESNQVAYFNKYKAQRNKMRSLILKTRREFEKTLLQKATQNPKLVYSYLRRCTRNKHQIPLIKTAVGVEISENREKAEYFSQFYRSVFTNEARFLRPSVDNPPTASISHILFSEFLIQKELKELKESKSPGPDELPPKLLKELANELSAPLSVLFQKSFDSGTLPFDWKLAHITPLYKSGSRASVTNYRPISLTCILGKIMERIIKSELVKFLETHNLLSSCQHGFRKGRSCTTNLLYSLQRWIQALEDRHAVHIAFIDFQKAFDTVPHERLLYKLERIGIRGNLLKWIENFLVGRRQVVCIGQERSSSAAVESGVPQGSVLGPILFLIYVNDCVRNLDCEAAMFADDIKIWNVIQSPADEDKLQINLTRLEEWSNHWLLRFNVDKCTILRLGNPSGSAESRSYFLNGEALKDVETQKDLGVLMTTTLKPSSHCSKVAKRAISVLHAIRRAFLDFDEDLFAKTFGTFIRPHLEYAMHAWKPWTVQDQNCLERVQRKATKMVRSQSSLPYPTRLIILNLFPLSYRQMRGDLLQTFRIVKGLDCCLEFSDFFEFATTTHLRGHPLKLRVQQARLDVRKFSFSVRVVKPWNALPEDVVMSPSLESFKRNLDSFMFRNEPER</sequence>
<reference evidence="2" key="1">
    <citation type="submission" date="2016-01" db="EMBL/GenBank/DDBJ databases">
        <title>Reference transcriptome for the parasite Schistocephalus solidus: insights into the molecular evolution of parasitism.</title>
        <authorList>
            <person name="Hebert F.O."/>
            <person name="Grambauer S."/>
            <person name="Barber I."/>
            <person name="Landry C.R."/>
            <person name="Aubin-Horth N."/>
        </authorList>
    </citation>
    <scope>NUCLEOTIDE SEQUENCE</scope>
</reference>
<dbReference type="InterPro" id="IPR043502">
    <property type="entry name" value="DNA/RNA_pol_sf"/>
</dbReference>
<dbReference type="InterPro" id="IPR000477">
    <property type="entry name" value="RT_dom"/>
</dbReference>
<dbReference type="GO" id="GO:0061343">
    <property type="term" value="P:cell adhesion involved in heart morphogenesis"/>
    <property type="evidence" value="ECO:0007669"/>
    <property type="project" value="TreeGrafter"/>
</dbReference>
<dbReference type="CDD" id="cd01650">
    <property type="entry name" value="RT_nLTR_like"/>
    <property type="match status" value="1"/>
</dbReference>
<dbReference type="SUPFAM" id="SSF56672">
    <property type="entry name" value="DNA/RNA polymerases"/>
    <property type="match status" value="1"/>
</dbReference>
<dbReference type="EMBL" id="GEEE01023633">
    <property type="protein sequence ID" value="JAP39592.1"/>
    <property type="molecule type" value="Transcribed_RNA"/>
</dbReference>
<dbReference type="AlphaFoldDB" id="A0A0X3NV67"/>
<name>A0A0X3NV67_SCHSO</name>